<name>A0A7W9SX48_ARMRO</name>
<feature type="domain" description="DinB-like" evidence="1">
    <location>
        <begin position="14"/>
        <end position="145"/>
    </location>
</feature>
<protein>
    <submittedName>
        <fullName evidence="2">Putative damage-inducible protein DinB</fullName>
    </submittedName>
</protein>
<dbReference type="SUPFAM" id="SSF109854">
    <property type="entry name" value="DinB/YfiT-like putative metalloenzymes"/>
    <property type="match status" value="1"/>
</dbReference>
<gene>
    <name evidence="2" type="ORF">HNQ39_005900</name>
</gene>
<dbReference type="RefSeq" id="WP_184204137.1">
    <property type="nucleotide sequence ID" value="NZ_JACHGW010000013.1"/>
</dbReference>
<dbReference type="Pfam" id="PF12867">
    <property type="entry name" value="DinB_2"/>
    <property type="match status" value="1"/>
</dbReference>
<evidence type="ECO:0000259" key="1">
    <source>
        <dbReference type="Pfam" id="PF12867"/>
    </source>
</evidence>
<sequence>MDSIANTAQSHVRAASERVIHLMSFVPDDRLSWAPSPTSRSFLQVVAHIASTNRAFAQILSDEMPEEVPSPDDFFRVLRVAEERITTREDAIADFTESTEELRKAMSSLTAENIATDRRSPFGPMPAQAWLDIVQGHIEGHRGQLEFLQTLWGDLDQHRS</sequence>
<dbReference type="InterPro" id="IPR034660">
    <property type="entry name" value="DinB/YfiT-like"/>
</dbReference>
<keyword evidence="3" id="KW-1185">Reference proteome</keyword>
<organism evidence="2 3">
    <name type="scientific">Armatimonas rosea</name>
    <dbReference type="NCBI Taxonomy" id="685828"/>
    <lineage>
        <taxon>Bacteria</taxon>
        <taxon>Bacillati</taxon>
        <taxon>Armatimonadota</taxon>
        <taxon>Armatimonadia</taxon>
        <taxon>Armatimonadales</taxon>
        <taxon>Armatimonadaceae</taxon>
        <taxon>Armatimonas</taxon>
    </lineage>
</organism>
<accession>A0A7W9SX48</accession>
<comment type="caution">
    <text evidence="2">The sequence shown here is derived from an EMBL/GenBank/DDBJ whole genome shotgun (WGS) entry which is preliminary data.</text>
</comment>
<evidence type="ECO:0000313" key="2">
    <source>
        <dbReference type="EMBL" id="MBB6054053.1"/>
    </source>
</evidence>
<dbReference type="AlphaFoldDB" id="A0A7W9SX48"/>
<dbReference type="Proteomes" id="UP000520814">
    <property type="component" value="Unassembled WGS sequence"/>
</dbReference>
<dbReference type="Gene3D" id="1.20.120.450">
    <property type="entry name" value="dinb family like domain"/>
    <property type="match status" value="1"/>
</dbReference>
<proteinExistence type="predicted"/>
<dbReference type="InterPro" id="IPR024775">
    <property type="entry name" value="DinB-like"/>
</dbReference>
<evidence type="ECO:0000313" key="3">
    <source>
        <dbReference type="Proteomes" id="UP000520814"/>
    </source>
</evidence>
<dbReference type="EMBL" id="JACHGW010000013">
    <property type="protein sequence ID" value="MBB6054053.1"/>
    <property type="molecule type" value="Genomic_DNA"/>
</dbReference>
<reference evidence="2 3" key="1">
    <citation type="submission" date="2020-08" db="EMBL/GenBank/DDBJ databases">
        <title>Genomic Encyclopedia of Type Strains, Phase IV (KMG-IV): sequencing the most valuable type-strain genomes for metagenomic binning, comparative biology and taxonomic classification.</title>
        <authorList>
            <person name="Goeker M."/>
        </authorList>
    </citation>
    <scope>NUCLEOTIDE SEQUENCE [LARGE SCALE GENOMIC DNA]</scope>
    <source>
        <strain evidence="2 3">DSM 23562</strain>
    </source>
</reference>